<proteinExistence type="predicted"/>
<organism evidence="2">
    <name type="scientific">marine metagenome</name>
    <dbReference type="NCBI Taxonomy" id="408172"/>
    <lineage>
        <taxon>unclassified sequences</taxon>
        <taxon>metagenomes</taxon>
        <taxon>ecological metagenomes</taxon>
    </lineage>
</organism>
<feature type="non-terminal residue" evidence="2">
    <location>
        <position position="380"/>
    </location>
</feature>
<sequence>MLPILLLSSCYKSTEWEDVTADYDPVLNVMGIISLDDNIDSFVGVYRTTELTETSLIFSGIVDTSWWYDYEEDTVYTWLDSLYEPAGVIDSAVVTIFTNTDTYVFEFDSDTRKYKYSGFTPSEETTYNLTIDVNGFDPVTGQLITPSMPHIDSSLNDTLPSSSTYSINWVNSQTSAEYGILRGELVESYAYCGGDFYEVVEFASEEYTIFPQWCNPKDISVGDIDNDYGIISESECICDNYRIWDQVSETCICDDENLPVLENDEEAVVVFGGCESAVNEYGCDHTFDDETFLYEYCPVTCGGCEFIAEISAIACEKGLWMYCPETCGVCAPDDVTPLEDRNWIRFDLSNYLESDINLFQTDYGYCGDGNPDYETIRIRL</sequence>
<accession>A0A382GU91</accession>
<dbReference type="EMBL" id="UINC01057205">
    <property type="protein sequence ID" value="SVB78113.1"/>
    <property type="molecule type" value="Genomic_DNA"/>
</dbReference>
<dbReference type="InterPro" id="IPR003582">
    <property type="entry name" value="ShKT_dom"/>
</dbReference>
<evidence type="ECO:0000313" key="2">
    <source>
        <dbReference type="EMBL" id="SVB78113.1"/>
    </source>
</evidence>
<evidence type="ECO:0000259" key="1">
    <source>
        <dbReference type="Pfam" id="PF01549"/>
    </source>
</evidence>
<dbReference type="AlphaFoldDB" id="A0A382GU91"/>
<reference evidence="2" key="1">
    <citation type="submission" date="2018-05" db="EMBL/GenBank/DDBJ databases">
        <authorList>
            <person name="Lanie J.A."/>
            <person name="Ng W.-L."/>
            <person name="Kazmierczak K.M."/>
            <person name="Andrzejewski T.M."/>
            <person name="Davidsen T.M."/>
            <person name="Wayne K.J."/>
            <person name="Tettelin H."/>
            <person name="Glass J.I."/>
            <person name="Rusch D."/>
            <person name="Podicherti R."/>
            <person name="Tsui H.-C.T."/>
            <person name="Winkler M.E."/>
        </authorList>
    </citation>
    <scope>NUCLEOTIDE SEQUENCE</scope>
</reference>
<name>A0A382GU91_9ZZZZ</name>
<feature type="domain" description="ShKT" evidence="1">
    <location>
        <begin position="274"/>
        <end position="304"/>
    </location>
</feature>
<protein>
    <recommendedName>
        <fullName evidence="1">ShKT domain-containing protein</fullName>
    </recommendedName>
</protein>
<gene>
    <name evidence="2" type="ORF">METZ01_LOCUS230967</name>
</gene>
<dbReference type="Pfam" id="PF01549">
    <property type="entry name" value="ShK"/>
    <property type="match status" value="1"/>
</dbReference>